<keyword evidence="1" id="KW-0472">Membrane</keyword>
<sequence>MNSNKIRLILSSMVIILFLYVHLTSGKTSLNNINIGLFVVIVISFIVSLFKEIGDRLKSKTKG</sequence>
<protein>
    <submittedName>
        <fullName evidence="2">Uncharacterized protein</fullName>
    </submittedName>
</protein>
<dbReference type="EMBL" id="NOJY02000014">
    <property type="protein sequence ID" value="RDY27256.1"/>
    <property type="molecule type" value="Genomic_DNA"/>
</dbReference>
<keyword evidence="1" id="KW-0812">Transmembrane</keyword>
<gene>
    <name evidence="2" type="ORF">CHL78_009715</name>
</gene>
<dbReference type="AlphaFoldDB" id="A0A371J3K5"/>
<dbReference type="RefSeq" id="WP_116041434.1">
    <property type="nucleotide sequence ID" value="NZ_NOJY02000014.1"/>
</dbReference>
<evidence type="ECO:0000313" key="3">
    <source>
        <dbReference type="Proteomes" id="UP000215694"/>
    </source>
</evidence>
<name>A0A371J3K5_9FIRM</name>
<reference evidence="2 3" key="1">
    <citation type="journal article" date="2017" name="Genome Announc.">
        <title>Draft Genome Sequence of Romboutsia weinsteinii sp. nov. Strain CCRI-19649(T) Isolated from Surface Water.</title>
        <authorList>
            <person name="Maheux A.F."/>
            <person name="Boudreau D.K."/>
            <person name="Berube E."/>
            <person name="Boissinot M."/>
            <person name="Cantin P."/>
            <person name="Raymond F."/>
            <person name="Corbeil J."/>
            <person name="Omar R.F."/>
            <person name="Bergeron M.G."/>
        </authorList>
    </citation>
    <scope>NUCLEOTIDE SEQUENCE [LARGE SCALE GENOMIC DNA]</scope>
    <source>
        <strain evidence="2 3">CCRI-19649</strain>
    </source>
</reference>
<organism evidence="2 3">
    <name type="scientific">Romboutsia weinsteinii</name>
    <dbReference type="NCBI Taxonomy" id="2020949"/>
    <lineage>
        <taxon>Bacteria</taxon>
        <taxon>Bacillati</taxon>
        <taxon>Bacillota</taxon>
        <taxon>Clostridia</taxon>
        <taxon>Peptostreptococcales</taxon>
        <taxon>Peptostreptococcaceae</taxon>
        <taxon>Romboutsia</taxon>
    </lineage>
</organism>
<comment type="caution">
    <text evidence="2">The sequence shown here is derived from an EMBL/GenBank/DDBJ whole genome shotgun (WGS) entry which is preliminary data.</text>
</comment>
<feature type="transmembrane region" description="Helical" evidence="1">
    <location>
        <begin position="33"/>
        <end position="50"/>
    </location>
</feature>
<accession>A0A371J3K5</accession>
<keyword evidence="3" id="KW-1185">Reference proteome</keyword>
<dbReference type="Proteomes" id="UP000215694">
    <property type="component" value="Unassembled WGS sequence"/>
</dbReference>
<evidence type="ECO:0000256" key="1">
    <source>
        <dbReference type="SAM" id="Phobius"/>
    </source>
</evidence>
<keyword evidence="1" id="KW-1133">Transmembrane helix</keyword>
<evidence type="ECO:0000313" key="2">
    <source>
        <dbReference type="EMBL" id="RDY27256.1"/>
    </source>
</evidence>
<proteinExistence type="predicted"/>